<gene>
    <name evidence="8" type="ORF">BVC80_23g24</name>
</gene>
<dbReference type="AlphaFoldDB" id="A0A200PPT0"/>
<dbReference type="InterPro" id="IPR006501">
    <property type="entry name" value="Pectinesterase_inhib_dom"/>
</dbReference>
<proteinExistence type="inferred from homology"/>
<dbReference type="InterPro" id="IPR035513">
    <property type="entry name" value="Invertase/methylesterase_inhib"/>
</dbReference>
<dbReference type="EMBL" id="MVGT01004346">
    <property type="protein sequence ID" value="OVA00224.1"/>
    <property type="molecule type" value="Genomic_DNA"/>
</dbReference>
<dbReference type="Gene3D" id="1.20.140.40">
    <property type="entry name" value="Invertase/pectin methylesterase inhibitor family protein"/>
    <property type="match status" value="1"/>
</dbReference>
<dbReference type="SMART" id="SM00856">
    <property type="entry name" value="PMEI"/>
    <property type="match status" value="1"/>
</dbReference>
<evidence type="ECO:0000256" key="1">
    <source>
        <dbReference type="ARBA" id="ARBA00004239"/>
    </source>
</evidence>
<evidence type="ECO:0000256" key="6">
    <source>
        <dbReference type="SAM" id="SignalP"/>
    </source>
</evidence>
<evidence type="ECO:0000259" key="7">
    <source>
        <dbReference type="SMART" id="SM00856"/>
    </source>
</evidence>
<evidence type="ECO:0000256" key="3">
    <source>
        <dbReference type="ARBA" id="ARBA00022729"/>
    </source>
</evidence>
<keyword evidence="2" id="KW-0964">Secreted</keyword>
<evidence type="ECO:0000313" key="9">
    <source>
        <dbReference type="Proteomes" id="UP000195402"/>
    </source>
</evidence>
<dbReference type="NCBIfam" id="TIGR01614">
    <property type="entry name" value="PME_inhib"/>
    <property type="match status" value="1"/>
</dbReference>
<dbReference type="PANTHER" id="PTHR31080">
    <property type="entry name" value="PECTINESTERASE INHIBITOR-LIKE"/>
    <property type="match status" value="1"/>
</dbReference>
<dbReference type="Pfam" id="PF04043">
    <property type="entry name" value="PMEI"/>
    <property type="match status" value="1"/>
</dbReference>
<dbReference type="OrthoDB" id="1430376at2759"/>
<dbReference type="FunCoup" id="A0A200PPT0">
    <property type="interactions" value="483"/>
</dbReference>
<feature type="signal peptide" evidence="6">
    <location>
        <begin position="1"/>
        <end position="23"/>
    </location>
</feature>
<dbReference type="PANTHER" id="PTHR31080:SF158">
    <property type="entry name" value="PLANT INVERTASE_PECTIN METHYLESTERASE INHIBITOR SUPERFAMILY PROTEIN"/>
    <property type="match status" value="1"/>
</dbReference>
<feature type="chain" id="PRO_5013143271" evidence="6">
    <location>
        <begin position="24"/>
        <end position="209"/>
    </location>
</feature>
<sequence>MKILRLLLVVLFILATFTTSTQGESTSEDGDEYVRDACSVTRYQDICIHSLESYSNSAKRSSRKWAQAAVAVAMGEAKNVTHYLYKLKQNGSIRRRRQRTALSDCIECFEETIDNIGNSLGELRRLNAKRFDAQMGNVETWMSSALTYEDTCMDGFEGSNRKGKQVKLLRNKIWKMSCITSNALALVSKLASAGERSLTNNSTIDELQV</sequence>
<evidence type="ECO:0000256" key="2">
    <source>
        <dbReference type="ARBA" id="ARBA00022525"/>
    </source>
</evidence>
<dbReference type="InterPro" id="IPR051955">
    <property type="entry name" value="PME_Inhibitor"/>
</dbReference>
<comment type="similarity">
    <text evidence="5">Belongs to the PMEI family.</text>
</comment>
<dbReference type="GO" id="GO:0005576">
    <property type="term" value="C:extracellular region"/>
    <property type="evidence" value="ECO:0007669"/>
    <property type="project" value="UniProtKB-SubCell"/>
</dbReference>
<dbReference type="Proteomes" id="UP000195402">
    <property type="component" value="Unassembled WGS sequence"/>
</dbReference>
<dbReference type="STRING" id="56857.A0A200PPT0"/>
<comment type="subcellular location">
    <subcellularLocation>
        <location evidence="1">Secreted</location>
        <location evidence="1">Extracellular space</location>
    </subcellularLocation>
</comment>
<dbReference type="OMA" id="YQNLCIH"/>
<name>A0A200PPT0_MACCD</name>
<keyword evidence="4" id="KW-1015">Disulfide bond</keyword>
<comment type="caution">
    <text evidence="8">The sequence shown here is derived from an EMBL/GenBank/DDBJ whole genome shotgun (WGS) entry which is preliminary data.</text>
</comment>
<dbReference type="SUPFAM" id="SSF101148">
    <property type="entry name" value="Plant invertase/pectin methylesterase inhibitor"/>
    <property type="match status" value="1"/>
</dbReference>
<organism evidence="8 9">
    <name type="scientific">Macleaya cordata</name>
    <name type="common">Five-seeded plume-poppy</name>
    <name type="synonym">Bocconia cordata</name>
    <dbReference type="NCBI Taxonomy" id="56857"/>
    <lineage>
        <taxon>Eukaryota</taxon>
        <taxon>Viridiplantae</taxon>
        <taxon>Streptophyta</taxon>
        <taxon>Embryophyta</taxon>
        <taxon>Tracheophyta</taxon>
        <taxon>Spermatophyta</taxon>
        <taxon>Magnoliopsida</taxon>
        <taxon>Ranunculales</taxon>
        <taxon>Papaveraceae</taxon>
        <taxon>Papaveroideae</taxon>
        <taxon>Macleaya</taxon>
    </lineage>
</organism>
<keyword evidence="9" id="KW-1185">Reference proteome</keyword>
<accession>A0A200PPT0</accession>
<evidence type="ECO:0000256" key="5">
    <source>
        <dbReference type="ARBA" id="ARBA00038471"/>
    </source>
</evidence>
<dbReference type="GO" id="GO:0004857">
    <property type="term" value="F:enzyme inhibitor activity"/>
    <property type="evidence" value="ECO:0007669"/>
    <property type="project" value="InterPro"/>
</dbReference>
<evidence type="ECO:0000313" key="8">
    <source>
        <dbReference type="EMBL" id="OVA00224.1"/>
    </source>
</evidence>
<protein>
    <submittedName>
        <fullName evidence="8">Pectinesterase inhibitor domain</fullName>
    </submittedName>
</protein>
<dbReference type="CDD" id="cd15798">
    <property type="entry name" value="PMEI-like_3"/>
    <property type="match status" value="1"/>
</dbReference>
<evidence type="ECO:0000256" key="4">
    <source>
        <dbReference type="ARBA" id="ARBA00023157"/>
    </source>
</evidence>
<reference evidence="8 9" key="1">
    <citation type="journal article" date="2017" name="Mol. Plant">
        <title>The Genome of Medicinal Plant Macleaya cordata Provides New Insights into Benzylisoquinoline Alkaloids Metabolism.</title>
        <authorList>
            <person name="Liu X."/>
            <person name="Liu Y."/>
            <person name="Huang P."/>
            <person name="Ma Y."/>
            <person name="Qing Z."/>
            <person name="Tang Q."/>
            <person name="Cao H."/>
            <person name="Cheng P."/>
            <person name="Zheng Y."/>
            <person name="Yuan Z."/>
            <person name="Zhou Y."/>
            <person name="Liu J."/>
            <person name="Tang Z."/>
            <person name="Zhuo Y."/>
            <person name="Zhang Y."/>
            <person name="Yu L."/>
            <person name="Huang J."/>
            <person name="Yang P."/>
            <person name="Peng Q."/>
            <person name="Zhang J."/>
            <person name="Jiang W."/>
            <person name="Zhang Z."/>
            <person name="Lin K."/>
            <person name="Ro D.K."/>
            <person name="Chen X."/>
            <person name="Xiong X."/>
            <person name="Shang Y."/>
            <person name="Huang S."/>
            <person name="Zeng J."/>
        </authorList>
    </citation>
    <scope>NUCLEOTIDE SEQUENCE [LARGE SCALE GENOMIC DNA]</scope>
    <source>
        <strain evidence="9">cv. BLH2017</strain>
        <tissue evidence="8">Root</tissue>
    </source>
</reference>
<dbReference type="FunFam" id="1.20.140.40:FF:000006">
    <property type="entry name" value="Pectinesterase inhibitor 3"/>
    <property type="match status" value="1"/>
</dbReference>
<feature type="domain" description="Pectinesterase inhibitor" evidence="7">
    <location>
        <begin position="29"/>
        <end position="186"/>
    </location>
</feature>
<keyword evidence="3 6" id="KW-0732">Signal</keyword>
<dbReference type="InParanoid" id="A0A200PPT0"/>